<evidence type="ECO:0000313" key="2">
    <source>
        <dbReference type="Proteomes" id="UP000436006"/>
    </source>
</evidence>
<proteinExistence type="predicted"/>
<dbReference type="AlphaFoldDB" id="A0A7K1SLD7"/>
<organism evidence="1 2">
    <name type="scientific">Spirosoma arboris</name>
    <dbReference type="NCBI Taxonomy" id="2682092"/>
    <lineage>
        <taxon>Bacteria</taxon>
        <taxon>Pseudomonadati</taxon>
        <taxon>Bacteroidota</taxon>
        <taxon>Cytophagia</taxon>
        <taxon>Cytophagales</taxon>
        <taxon>Cytophagaceae</taxon>
        <taxon>Spirosoma</taxon>
    </lineage>
</organism>
<gene>
    <name evidence="1" type="ORF">GO755_31405</name>
</gene>
<accession>A0A7K1SLD7</accession>
<name>A0A7K1SLD7_9BACT</name>
<dbReference type="EMBL" id="WPIN01000016">
    <property type="protein sequence ID" value="MVM34578.1"/>
    <property type="molecule type" value="Genomic_DNA"/>
</dbReference>
<dbReference type="RefSeq" id="WP_157589393.1">
    <property type="nucleotide sequence ID" value="NZ_WPIN01000016.1"/>
</dbReference>
<sequence length="65" mass="7281">MNDLGELLAFYGTRQLSQTTPQFSHWTNSKNLRNCITLAMRGAENGNESSLKTLRLIKDLLVAQA</sequence>
<comment type="caution">
    <text evidence="1">The sequence shown here is derived from an EMBL/GenBank/DDBJ whole genome shotgun (WGS) entry which is preliminary data.</text>
</comment>
<reference evidence="1 2" key="1">
    <citation type="submission" date="2019-12" db="EMBL/GenBank/DDBJ databases">
        <title>Spirosoma sp. HMF4905 genome sequencing and assembly.</title>
        <authorList>
            <person name="Kang H."/>
            <person name="Cha I."/>
            <person name="Kim H."/>
            <person name="Joh K."/>
        </authorList>
    </citation>
    <scope>NUCLEOTIDE SEQUENCE [LARGE SCALE GENOMIC DNA]</scope>
    <source>
        <strain evidence="1 2">HMF4905</strain>
    </source>
</reference>
<dbReference type="Proteomes" id="UP000436006">
    <property type="component" value="Unassembled WGS sequence"/>
</dbReference>
<evidence type="ECO:0000313" key="1">
    <source>
        <dbReference type="EMBL" id="MVM34578.1"/>
    </source>
</evidence>
<keyword evidence="2" id="KW-1185">Reference proteome</keyword>
<protein>
    <submittedName>
        <fullName evidence="1">Uncharacterized protein</fullName>
    </submittedName>
</protein>